<evidence type="ECO:0000313" key="2">
    <source>
        <dbReference type="EMBL" id="KAI1608113.1"/>
    </source>
</evidence>
<dbReference type="GO" id="GO:0032259">
    <property type="term" value="P:methylation"/>
    <property type="evidence" value="ECO:0007669"/>
    <property type="project" value="UniProtKB-KW"/>
</dbReference>
<comment type="caution">
    <text evidence="2">The sequence shown here is derived from an EMBL/GenBank/DDBJ whole genome shotgun (WGS) entry which is preliminary data.</text>
</comment>
<protein>
    <submittedName>
        <fullName evidence="2">Methyltransferase type 12</fullName>
    </submittedName>
</protein>
<keyword evidence="2" id="KW-0489">Methyltransferase</keyword>
<dbReference type="AlphaFoldDB" id="A0AAN6DLL7"/>
<dbReference type="GO" id="GO:0008168">
    <property type="term" value="F:methyltransferase activity"/>
    <property type="evidence" value="ECO:0007669"/>
    <property type="project" value="UniProtKB-KW"/>
</dbReference>
<proteinExistence type="predicted"/>
<reference evidence="2" key="1">
    <citation type="journal article" date="2022" name="bioRxiv">
        <title>Deciphering the potential niche of two novel black yeast fungi from a biological soil crust based on their genomes, phenotypes, and melanin regulation.</title>
        <authorList>
            <consortium name="DOE Joint Genome Institute"/>
            <person name="Carr E.C."/>
            <person name="Barton Q."/>
            <person name="Grambo S."/>
            <person name="Sullivan M."/>
            <person name="Renfro C.M."/>
            <person name="Kuo A."/>
            <person name="Pangilinan J."/>
            <person name="Lipzen A."/>
            <person name="Keymanesh K."/>
            <person name="Savage E."/>
            <person name="Barry K."/>
            <person name="Grigoriev I.V."/>
            <person name="Riekhof W.R."/>
            <person name="Harris S.S."/>
        </authorList>
    </citation>
    <scope>NUCLEOTIDE SEQUENCE</scope>
    <source>
        <strain evidence="2">JF 03-4F</strain>
    </source>
</reference>
<dbReference type="SUPFAM" id="SSF53335">
    <property type="entry name" value="S-adenosyl-L-methionine-dependent methyltransferases"/>
    <property type="match status" value="1"/>
</dbReference>
<name>A0AAN6DLL7_9EURO</name>
<keyword evidence="3" id="KW-1185">Reference proteome</keyword>
<dbReference type="Pfam" id="PF13649">
    <property type="entry name" value="Methyltransf_25"/>
    <property type="match status" value="1"/>
</dbReference>
<evidence type="ECO:0000259" key="1">
    <source>
        <dbReference type="Pfam" id="PF13649"/>
    </source>
</evidence>
<gene>
    <name evidence="2" type="ORF">EDD36DRAFT_469526</name>
</gene>
<dbReference type="InterPro" id="IPR041698">
    <property type="entry name" value="Methyltransf_25"/>
</dbReference>
<sequence>MAPTESSQRLDAEALFDSVGQAYESAFADCSAQRASVTWLLERLPPQASVLDIGCGTGRPVCSSMAAAGHIVLGIDVSGVMIAAATRNVPEASFEKIDIKDFEPANGRHGENMDIAWMGRPIVASSLSSEEVLEVMKAAKFEVLKVENSKYLPRAAQAGICREEDVWEEEHLFVYARK</sequence>
<keyword evidence="2" id="KW-0808">Transferase</keyword>
<feature type="domain" description="Methyltransferase" evidence="1">
    <location>
        <begin position="50"/>
        <end position="107"/>
    </location>
</feature>
<dbReference type="Proteomes" id="UP001203852">
    <property type="component" value="Unassembled WGS sequence"/>
</dbReference>
<dbReference type="EMBL" id="MU404364">
    <property type="protein sequence ID" value="KAI1608113.1"/>
    <property type="molecule type" value="Genomic_DNA"/>
</dbReference>
<accession>A0AAN6DLL7</accession>
<organism evidence="2 3">
    <name type="scientific">Exophiala viscosa</name>
    <dbReference type="NCBI Taxonomy" id="2486360"/>
    <lineage>
        <taxon>Eukaryota</taxon>
        <taxon>Fungi</taxon>
        <taxon>Dikarya</taxon>
        <taxon>Ascomycota</taxon>
        <taxon>Pezizomycotina</taxon>
        <taxon>Eurotiomycetes</taxon>
        <taxon>Chaetothyriomycetidae</taxon>
        <taxon>Chaetothyriales</taxon>
        <taxon>Herpotrichiellaceae</taxon>
        <taxon>Exophiala</taxon>
    </lineage>
</organism>
<dbReference type="InterPro" id="IPR029063">
    <property type="entry name" value="SAM-dependent_MTases_sf"/>
</dbReference>
<evidence type="ECO:0000313" key="3">
    <source>
        <dbReference type="Proteomes" id="UP001203852"/>
    </source>
</evidence>
<dbReference type="Gene3D" id="3.40.50.150">
    <property type="entry name" value="Vaccinia Virus protein VP39"/>
    <property type="match status" value="1"/>
</dbReference>
<dbReference type="CDD" id="cd02440">
    <property type="entry name" value="AdoMet_MTases"/>
    <property type="match status" value="1"/>
</dbReference>